<comment type="similarity">
    <text evidence="1">Belongs to the glycosyl hydrolase 13 family.</text>
</comment>
<dbReference type="EC" id="3.2.1.41" evidence="3"/>
<dbReference type="Gene3D" id="3.20.20.80">
    <property type="entry name" value="Glycosidases"/>
    <property type="match status" value="1"/>
</dbReference>
<evidence type="ECO:0000259" key="2">
    <source>
        <dbReference type="SMART" id="SM00642"/>
    </source>
</evidence>
<dbReference type="SUPFAM" id="SSF81296">
    <property type="entry name" value="E set domains"/>
    <property type="match status" value="1"/>
</dbReference>
<gene>
    <name evidence="3" type="primary">pulA</name>
    <name evidence="3" type="ORF">IAD04_03745</name>
</gene>
<accession>A0A9D1G891</accession>
<dbReference type="SUPFAM" id="SSF51445">
    <property type="entry name" value="(Trans)glycosidases"/>
    <property type="match status" value="1"/>
</dbReference>
<dbReference type="InterPro" id="IPR011840">
    <property type="entry name" value="PulA_typeI"/>
</dbReference>
<feature type="domain" description="Glycosyl hydrolase family 13 catalytic" evidence="2">
    <location>
        <begin position="209"/>
        <end position="596"/>
    </location>
</feature>
<dbReference type="CDD" id="cd11341">
    <property type="entry name" value="AmyAc_Pullulanase_LD-like"/>
    <property type="match status" value="1"/>
</dbReference>
<dbReference type="InterPro" id="IPR006047">
    <property type="entry name" value="GH13_cat_dom"/>
</dbReference>
<sequence>MENFYFKAYQDHLNMITVEYHALIDSFYVNHILYPAKMIQKNDFYYIYQIELPLEFEKTYIISDKFFNHIEMERRYIVKDPAFDDYFYYDKGDLGVQYHPSQSQFKVWAPLSSEGYIKYYLDGKVYIEPLNYTSKGVWEGIVTKDLKNALYLYLLKTNGKWVEVVDPYCYSCNANGQYGAVIDLLQTQIPLYEEQLTPCLKNTDAIIYEMSVRDFSSDNSLGEEVNNRYLAFCKENIKTVNQHHIGIDYLSFLGITHVQLMPITDFATVDENDVKKFYNWGYDPFLWNCFEGSYSTNPNNPYQRILEVKKMIQALHKKNIRVVLDLVFNHFYYTKNNVLNLLVPNYFLQMDKSGHLSNGSFCGNDYDSSTKMGQKYILDLAKRLVKEYQIDGFRLDLMGILTKDTVLKMYHECKKINPSFILYGEGWNMPSMLDESKRASLLHAKEMLPIAFFNDYFRDIVKGKNFDRELQEKGYVNGNTGFVYEMIKAMKGSVDPYCYFDDASQSINYVECHDNATLHDKLLISNPDYDDATRNQILLCCLACTIFALGIPFLHAGIEFHRSKQGKTNTYNEPDSINAIHWQQLDQYFDNCLALKDFITLRKRYHIFSMHRFEDIQKHFHYAILEHQILKISYQNLQEIDGIEELVFFINPTDKILHFQFDQYFKMICSEHGLIRNDVYCSNININPFSFSMYIKEIK</sequence>
<dbReference type="PANTHER" id="PTHR43002">
    <property type="entry name" value="GLYCOGEN DEBRANCHING ENZYME"/>
    <property type="match status" value="1"/>
</dbReference>
<dbReference type="AlphaFoldDB" id="A0A9D1G891"/>
<dbReference type="SMART" id="SM00642">
    <property type="entry name" value="Aamy"/>
    <property type="match status" value="1"/>
</dbReference>
<dbReference type="InterPro" id="IPR013783">
    <property type="entry name" value="Ig-like_fold"/>
</dbReference>
<reference evidence="3" key="2">
    <citation type="journal article" date="2021" name="PeerJ">
        <title>Extensive microbial diversity within the chicken gut microbiome revealed by metagenomics and culture.</title>
        <authorList>
            <person name="Gilroy R."/>
            <person name="Ravi A."/>
            <person name="Getino M."/>
            <person name="Pursley I."/>
            <person name="Horton D.L."/>
            <person name="Alikhan N.F."/>
            <person name="Baker D."/>
            <person name="Gharbi K."/>
            <person name="Hall N."/>
            <person name="Watson M."/>
            <person name="Adriaenssens E.M."/>
            <person name="Foster-Nyarko E."/>
            <person name="Jarju S."/>
            <person name="Secka A."/>
            <person name="Antonio M."/>
            <person name="Oren A."/>
            <person name="Chaudhuri R.R."/>
            <person name="La Ragione R."/>
            <person name="Hildebrand F."/>
            <person name="Pallen M.J."/>
        </authorList>
    </citation>
    <scope>NUCLEOTIDE SEQUENCE</scope>
    <source>
        <strain evidence="3">14508</strain>
    </source>
</reference>
<evidence type="ECO:0000256" key="1">
    <source>
        <dbReference type="ARBA" id="ARBA00008061"/>
    </source>
</evidence>
<dbReference type="Gene3D" id="2.60.40.10">
    <property type="entry name" value="Immunoglobulins"/>
    <property type="match status" value="1"/>
</dbReference>
<dbReference type="CDD" id="cd02860">
    <property type="entry name" value="E_set_Pullulanase"/>
    <property type="match status" value="1"/>
</dbReference>
<dbReference type="Gene3D" id="2.60.40.2320">
    <property type="match status" value="1"/>
</dbReference>
<dbReference type="InterPro" id="IPR017853">
    <property type="entry name" value="GH"/>
</dbReference>
<dbReference type="EMBL" id="DVKI01000119">
    <property type="protein sequence ID" value="HIT17479.1"/>
    <property type="molecule type" value="Genomic_DNA"/>
</dbReference>
<name>A0A9D1G891_9FIRM</name>
<dbReference type="NCBIfam" id="TIGR02104">
    <property type="entry name" value="pulA_typeI"/>
    <property type="match status" value="1"/>
</dbReference>
<proteinExistence type="inferred from homology"/>
<dbReference type="InterPro" id="IPR014756">
    <property type="entry name" value="Ig_E-set"/>
</dbReference>
<dbReference type="GO" id="GO:0051060">
    <property type="term" value="F:pullulanase activity"/>
    <property type="evidence" value="ECO:0007669"/>
    <property type="project" value="UniProtKB-EC"/>
</dbReference>
<keyword evidence="3" id="KW-0378">Hydrolase</keyword>
<evidence type="ECO:0000313" key="3">
    <source>
        <dbReference type="EMBL" id="HIT17479.1"/>
    </source>
</evidence>
<evidence type="ECO:0000313" key="4">
    <source>
        <dbReference type="Proteomes" id="UP000886893"/>
    </source>
</evidence>
<dbReference type="Proteomes" id="UP000886893">
    <property type="component" value="Unassembled WGS sequence"/>
</dbReference>
<comment type="caution">
    <text evidence="3">The sequence shown here is derived from an EMBL/GenBank/DDBJ whole genome shotgun (WGS) entry which is preliminary data.</text>
</comment>
<keyword evidence="3" id="KW-0326">Glycosidase</keyword>
<dbReference type="GO" id="GO:0005975">
    <property type="term" value="P:carbohydrate metabolic process"/>
    <property type="evidence" value="ECO:0007669"/>
    <property type="project" value="InterPro"/>
</dbReference>
<organism evidence="3 4">
    <name type="scientific">Candidatus Caccosoma faecigallinarum</name>
    <dbReference type="NCBI Taxonomy" id="2840720"/>
    <lineage>
        <taxon>Bacteria</taxon>
        <taxon>Bacillati</taxon>
        <taxon>Bacillota</taxon>
        <taxon>Bacillota incertae sedis</taxon>
        <taxon>Candidatus Caccosoma</taxon>
    </lineage>
</organism>
<protein>
    <submittedName>
        <fullName evidence="3">Type I pullulanase</fullName>
        <ecNumber evidence="3">3.2.1.41</ecNumber>
    </submittedName>
</protein>
<reference evidence="3" key="1">
    <citation type="submission" date="2020-10" db="EMBL/GenBank/DDBJ databases">
        <authorList>
            <person name="Gilroy R."/>
        </authorList>
    </citation>
    <scope>NUCLEOTIDE SEQUENCE</scope>
    <source>
        <strain evidence="3">14508</strain>
    </source>
</reference>